<feature type="region of interest" description="Disordered" evidence="6">
    <location>
        <begin position="52"/>
        <end position="79"/>
    </location>
</feature>
<dbReference type="PANTHER" id="PTHR37534">
    <property type="entry name" value="TRANSCRIPTIONAL ACTIVATOR PROTEIN UGA3"/>
    <property type="match status" value="1"/>
</dbReference>
<dbReference type="GO" id="GO:0005634">
    <property type="term" value="C:nucleus"/>
    <property type="evidence" value="ECO:0007669"/>
    <property type="project" value="UniProtKB-SubCell"/>
</dbReference>
<feature type="domain" description="Zn(2)-C6 fungal-type" evidence="7">
    <location>
        <begin position="3"/>
        <end position="31"/>
    </location>
</feature>
<dbReference type="GO" id="GO:0045944">
    <property type="term" value="P:positive regulation of transcription by RNA polymerase II"/>
    <property type="evidence" value="ECO:0007669"/>
    <property type="project" value="TreeGrafter"/>
</dbReference>
<dbReference type="EMBL" id="JAPZBR010000002">
    <property type="protein sequence ID" value="KAJ5361908.1"/>
    <property type="molecule type" value="Genomic_DNA"/>
</dbReference>
<dbReference type="PROSITE" id="PS50048">
    <property type="entry name" value="ZN2_CY6_FUNGAL_2"/>
    <property type="match status" value="1"/>
</dbReference>
<keyword evidence="2" id="KW-0805">Transcription regulation</keyword>
<gene>
    <name evidence="8" type="ORF">N7541_002752</name>
</gene>
<evidence type="ECO:0000256" key="3">
    <source>
        <dbReference type="ARBA" id="ARBA00023125"/>
    </source>
</evidence>
<proteinExistence type="predicted"/>
<evidence type="ECO:0000256" key="5">
    <source>
        <dbReference type="ARBA" id="ARBA00023242"/>
    </source>
</evidence>
<keyword evidence="5" id="KW-0539">Nucleus</keyword>
<comment type="caution">
    <text evidence="8">The sequence shown here is derived from an EMBL/GenBank/DDBJ whole genome shotgun (WGS) entry which is preliminary data.</text>
</comment>
<reference evidence="8" key="1">
    <citation type="submission" date="2022-12" db="EMBL/GenBank/DDBJ databases">
        <authorList>
            <person name="Petersen C."/>
        </authorList>
    </citation>
    <scope>NUCLEOTIDE SEQUENCE</scope>
    <source>
        <strain evidence="8">IBT 35675</strain>
    </source>
</reference>
<evidence type="ECO:0000256" key="2">
    <source>
        <dbReference type="ARBA" id="ARBA00023015"/>
    </source>
</evidence>
<dbReference type="PANTHER" id="PTHR37534:SF8">
    <property type="entry name" value="ZN(II)2CYS6 TRANSCRIPTION FACTOR (EUROFUNG)"/>
    <property type="match status" value="1"/>
</dbReference>
<protein>
    <recommendedName>
        <fullName evidence="7">Zn(2)-C6 fungal-type domain-containing protein</fullName>
    </recommendedName>
</protein>
<evidence type="ECO:0000256" key="6">
    <source>
        <dbReference type="SAM" id="MobiDB-lite"/>
    </source>
</evidence>
<evidence type="ECO:0000259" key="7">
    <source>
        <dbReference type="PROSITE" id="PS50048"/>
    </source>
</evidence>
<name>A0A9W9RKF9_PENBR</name>
<dbReference type="CDD" id="cd00067">
    <property type="entry name" value="GAL4"/>
    <property type="match status" value="1"/>
</dbReference>
<comment type="subcellular location">
    <subcellularLocation>
        <location evidence="1">Nucleus</location>
    </subcellularLocation>
</comment>
<dbReference type="GO" id="GO:0000981">
    <property type="term" value="F:DNA-binding transcription factor activity, RNA polymerase II-specific"/>
    <property type="evidence" value="ECO:0007669"/>
    <property type="project" value="InterPro"/>
</dbReference>
<dbReference type="GO" id="GO:0000976">
    <property type="term" value="F:transcription cis-regulatory region binding"/>
    <property type="evidence" value="ECO:0007669"/>
    <property type="project" value="TreeGrafter"/>
</dbReference>
<sequence length="506" mass="56558">MNPCWTCRNRRVQCDLSGSPCAKCTKAGVECFDKRPLRWVKGVAIRGRMQGYSYEGNQNDSPKASKNAKRPRSKQDVPASALVKSFDGTRRLPTALPDPSMLNLDQVSKYYIDYYNERICKLFIVYDSDRNPFRSLISFGLQDPVLQKAILALAARHHANTGQSFSQIEAPTSPGLVNADRDALSFKHQAMEALSRTIGAGDTQKNDTTVASIFLLIFLDLLESGGDGWNFHLKGAKSLITSYRPMLESQAGVNDGPGQTLQEIWGFISNQIHSIETLGATFLRPKTLTDFTSVNNENVQPQEAIEKSFLGCPEYLLTAIQFFSNERDTIAESDLSEEATRETHIQDTTAMLELVQNFDSYAWALSVQHPRQPSVDEISNLCTLSQAFKTGTLLYGGRVLDALKGTYTVQDELVSELLGLLNALKDDDALFKCVLWAIFVAGLECQSQPQRDFLVECLEVFWKDTSCLNVVNAAKILRNYWEKLGSENPSKWIFDIGCLGRDWLLL</sequence>
<keyword evidence="9" id="KW-1185">Reference proteome</keyword>
<dbReference type="SUPFAM" id="SSF57701">
    <property type="entry name" value="Zn2/Cys6 DNA-binding domain"/>
    <property type="match status" value="1"/>
</dbReference>
<dbReference type="Pfam" id="PF00172">
    <property type="entry name" value="Zn_clus"/>
    <property type="match status" value="1"/>
</dbReference>
<dbReference type="GO" id="GO:0008270">
    <property type="term" value="F:zinc ion binding"/>
    <property type="evidence" value="ECO:0007669"/>
    <property type="project" value="InterPro"/>
</dbReference>
<dbReference type="Gene3D" id="4.10.240.10">
    <property type="entry name" value="Zn(2)-C6 fungal-type DNA-binding domain"/>
    <property type="match status" value="1"/>
</dbReference>
<feature type="compositionally biased region" description="Polar residues" evidence="6">
    <location>
        <begin position="55"/>
        <end position="64"/>
    </location>
</feature>
<evidence type="ECO:0000256" key="1">
    <source>
        <dbReference type="ARBA" id="ARBA00004123"/>
    </source>
</evidence>
<dbReference type="InterPro" id="IPR021858">
    <property type="entry name" value="Fun_TF"/>
</dbReference>
<evidence type="ECO:0000313" key="8">
    <source>
        <dbReference type="EMBL" id="KAJ5361908.1"/>
    </source>
</evidence>
<evidence type="ECO:0000256" key="4">
    <source>
        <dbReference type="ARBA" id="ARBA00023163"/>
    </source>
</evidence>
<keyword evidence="3" id="KW-0238">DNA-binding</keyword>
<dbReference type="InterPro" id="IPR001138">
    <property type="entry name" value="Zn2Cys6_DnaBD"/>
</dbReference>
<dbReference type="Proteomes" id="UP001148299">
    <property type="component" value="Unassembled WGS sequence"/>
</dbReference>
<evidence type="ECO:0000313" key="9">
    <source>
        <dbReference type="Proteomes" id="UP001148299"/>
    </source>
</evidence>
<organism evidence="8 9">
    <name type="scientific">Penicillium brevicompactum</name>
    <dbReference type="NCBI Taxonomy" id="5074"/>
    <lineage>
        <taxon>Eukaryota</taxon>
        <taxon>Fungi</taxon>
        <taxon>Dikarya</taxon>
        <taxon>Ascomycota</taxon>
        <taxon>Pezizomycotina</taxon>
        <taxon>Eurotiomycetes</taxon>
        <taxon>Eurotiomycetidae</taxon>
        <taxon>Eurotiales</taxon>
        <taxon>Aspergillaceae</taxon>
        <taxon>Penicillium</taxon>
    </lineage>
</organism>
<reference evidence="8" key="2">
    <citation type="journal article" date="2023" name="IMA Fungus">
        <title>Comparative genomic study of the Penicillium genus elucidates a diverse pangenome and 15 lateral gene transfer events.</title>
        <authorList>
            <person name="Petersen C."/>
            <person name="Sorensen T."/>
            <person name="Nielsen M.R."/>
            <person name="Sondergaard T.E."/>
            <person name="Sorensen J.L."/>
            <person name="Fitzpatrick D.A."/>
            <person name="Frisvad J.C."/>
            <person name="Nielsen K.L."/>
        </authorList>
    </citation>
    <scope>NUCLEOTIDE SEQUENCE</scope>
    <source>
        <strain evidence="8">IBT 35675</strain>
    </source>
</reference>
<dbReference type="AlphaFoldDB" id="A0A9W9RKF9"/>
<dbReference type="InterPro" id="IPR036864">
    <property type="entry name" value="Zn2-C6_fun-type_DNA-bd_sf"/>
</dbReference>
<dbReference type="Pfam" id="PF11951">
    <property type="entry name" value="Fungal_trans_2"/>
    <property type="match status" value="1"/>
</dbReference>
<accession>A0A9W9RKF9</accession>
<keyword evidence="4" id="KW-0804">Transcription</keyword>